<keyword evidence="3" id="KW-1185">Reference proteome</keyword>
<organism evidence="2 3">
    <name type="scientific">Rhododendron simsii</name>
    <name type="common">Sims's rhododendron</name>
    <dbReference type="NCBI Taxonomy" id="118357"/>
    <lineage>
        <taxon>Eukaryota</taxon>
        <taxon>Viridiplantae</taxon>
        <taxon>Streptophyta</taxon>
        <taxon>Embryophyta</taxon>
        <taxon>Tracheophyta</taxon>
        <taxon>Spermatophyta</taxon>
        <taxon>Magnoliopsida</taxon>
        <taxon>eudicotyledons</taxon>
        <taxon>Gunneridae</taxon>
        <taxon>Pentapetalae</taxon>
        <taxon>asterids</taxon>
        <taxon>Ericales</taxon>
        <taxon>Ericaceae</taxon>
        <taxon>Ericoideae</taxon>
        <taxon>Rhodoreae</taxon>
        <taxon>Rhododendron</taxon>
    </lineage>
</organism>
<protein>
    <submittedName>
        <fullName evidence="2">Uncharacterized protein</fullName>
    </submittedName>
</protein>
<reference evidence="2" key="1">
    <citation type="submission" date="2019-11" db="EMBL/GenBank/DDBJ databases">
        <authorList>
            <person name="Liu Y."/>
            <person name="Hou J."/>
            <person name="Li T.-Q."/>
            <person name="Guan C.-H."/>
            <person name="Wu X."/>
            <person name="Wu H.-Z."/>
            <person name="Ling F."/>
            <person name="Zhang R."/>
            <person name="Shi X.-G."/>
            <person name="Ren J.-P."/>
            <person name="Chen E.-F."/>
            <person name="Sun J.-M."/>
        </authorList>
    </citation>
    <scope>NUCLEOTIDE SEQUENCE</scope>
    <source>
        <strain evidence="2">Adult_tree_wgs_1</strain>
        <tissue evidence="2">Leaves</tissue>
    </source>
</reference>
<gene>
    <name evidence="2" type="ORF">RHSIM_Rhsim10G0103100</name>
</gene>
<dbReference type="EMBL" id="WJXA01000010">
    <property type="protein sequence ID" value="KAF7130059.1"/>
    <property type="molecule type" value="Genomic_DNA"/>
</dbReference>
<dbReference type="AlphaFoldDB" id="A0A834GD21"/>
<accession>A0A834GD21</accession>
<evidence type="ECO:0000256" key="1">
    <source>
        <dbReference type="SAM" id="MobiDB-lite"/>
    </source>
</evidence>
<evidence type="ECO:0000313" key="3">
    <source>
        <dbReference type="Proteomes" id="UP000626092"/>
    </source>
</evidence>
<dbReference type="Proteomes" id="UP000626092">
    <property type="component" value="Unassembled WGS sequence"/>
</dbReference>
<dbReference type="OrthoDB" id="29853at2759"/>
<feature type="compositionally biased region" description="Basic and acidic residues" evidence="1">
    <location>
        <begin position="74"/>
        <end position="87"/>
    </location>
</feature>
<proteinExistence type="predicted"/>
<feature type="compositionally biased region" description="Polar residues" evidence="1">
    <location>
        <begin position="11"/>
        <end position="23"/>
    </location>
</feature>
<feature type="region of interest" description="Disordered" evidence="1">
    <location>
        <begin position="1"/>
        <end position="103"/>
    </location>
</feature>
<feature type="region of interest" description="Disordered" evidence="1">
    <location>
        <begin position="125"/>
        <end position="154"/>
    </location>
</feature>
<name>A0A834GD21_RHOSS</name>
<evidence type="ECO:0000313" key="2">
    <source>
        <dbReference type="EMBL" id="KAF7130059.1"/>
    </source>
</evidence>
<sequence>MKITEHHGSNHTHQSEYISGGTSKSKHGTYEDVASENLKSSDGGFGFDKIHPVDSFCPKSEDEDTPQNRRKRQLKDWERSYKKEELGRTFSSSSSDTDIDNQYDGEMTAKLGQTSPLSEEIVFDESGEDPENNRDSIQWLKHNDSGPNMKSNLPMNKYQRNTMYNAVADESFSEKGNKPHGQSLKWKPLNPQADLMKYSADGTSRFGTTRYLNAEKHPYPRHLNTDRTPTSTLGKKVEQDLIFSILESQSLPFPSEWNIIVDGLQAIE</sequence>
<comment type="caution">
    <text evidence="2">The sequence shown here is derived from an EMBL/GenBank/DDBJ whole genome shotgun (WGS) entry which is preliminary data.</text>
</comment>
<feature type="compositionally biased region" description="Polar residues" evidence="1">
    <location>
        <begin position="145"/>
        <end position="154"/>
    </location>
</feature>